<dbReference type="InterPro" id="IPR015422">
    <property type="entry name" value="PyrdxlP-dep_Trfase_small"/>
</dbReference>
<proteinExistence type="inferred from homology"/>
<dbReference type="Proteomes" id="UP000052982">
    <property type="component" value="Unassembled WGS sequence"/>
</dbReference>
<evidence type="ECO:0000256" key="2">
    <source>
        <dbReference type="ARBA" id="ARBA00022576"/>
    </source>
</evidence>
<name>A0A101SJN1_9ACTN</name>
<keyword evidence="3 8" id="KW-0808">Transferase</keyword>
<comment type="caution">
    <text evidence="8">The sequence shown here is derived from an EMBL/GenBank/DDBJ whole genome shotgun (WGS) entry which is preliminary data.</text>
</comment>
<accession>A0A101SJN1</accession>
<dbReference type="SUPFAM" id="SSF53383">
    <property type="entry name" value="PLP-dependent transferases"/>
    <property type="match status" value="1"/>
</dbReference>
<dbReference type="EMBL" id="LMWW01000090">
    <property type="protein sequence ID" value="KUN75141.1"/>
    <property type="molecule type" value="Genomic_DNA"/>
</dbReference>
<feature type="active site" description="Proton acceptor" evidence="6">
    <location>
        <position position="194"/>
    </location>
</feature>
<protein>
    <submittedName>
        <fullName evidence="8">Glutamine--scyllo-inositol aminotransferase</fullName>
    </submittedName>
</protein>
<feature type="modified residue" description="N6-(pyridoxal phosphate)lysine" evidence="7">
    <location>
        <position position="194"/>
    </location>
</feature>
<dbReference type="InterPro" id="IPR015421">
    <property type="entry name" value="PyrdxlP-dep_Trfase_major"/>
</dbReference>
<dbReference type="InterPro" id="IPR000653">
    <property type="entry name" value="DegT/StrS_aminotransferase"/>
</dbReference>
<organism evidence="8 9">
    <name type="scientific">Streptomyces griseoruber</name>
    <dbReference type="NCBI Taxonomy" id="1943"/>
    <lineage>
        <taxon>Bacteria</taxon>
        <taxon>Bacillati</taxon>
        <taxon>Actinomycetota</taxon>
        <taxon>Actinomycetes</taxon>
        <taxon>Kitasatosporales</taxon>
        <taxon>Streptomycetaceae</taxon>
        <taxon>Streptomyces</taxon>
    </lineage>
</organism>
<dbReference type="GO" id="GO:0008483">
    <property type="term" value="F:transaminase activity"/>
    <property type="evidence" value="ECO:0007669"/>
    <property type="project" value="UniProtKB-KW"/>
</dbReference>
<comment type="similarity">
    <text evidence="5">Belongs to the DegT/DnrJ/EryC1 family. L-glutamine:2-deoxy-scyllo-inosose/scyllo-inosose aminotransferase subfamily.</text>
</comment>
<keyword evidence="4 7" id="KW-0663">Pyridoxal phosphate</keyword>
<dbReference type="GO" id="GO:0030170">
    <property type="term" value="F:pyridoxal phosphate binding"/>
    <property type="evidence" value="ECO:0007669"/>
    <property type="project" value="TreeGrafter"/>
</dbReference>
<keyword evidence="2 8" id="KW-0032">Aminotransferase</keyword>
<evidence type="ECO:0000256" key="1">
    <source>
        <dbReference type="ARBA" id="ARBA00001933"/>
    </source>
</evidence>
<evidence type="ECO:0000313" key="9">
    <source>
        <dbReference type="Proteomes" id="UP000052982"/>
    </source>
</evidence>
<evidence type="ECO:0000256" key="6">
    <source>
        <dbReference type="PIRSR" id="PIRSR000390-1"/>
    </source>
</evidence>
<sequence length="399" mass="41924">MSDGPGMRYETWRALALWGAEEEAAALEVIRSRSPFRYYGPDLAHRTDAFEAAFSEVAGVAHTVAVSSGTAALTAALIGLGIPAGAEVIVPAVTFVASVGAVVGARGVPVFAEVDDSLTLDPARLEERITGRTWGVMPVHLNNAAADMDPITEVARRHGLRVVEDAAQAAGIRYRGRPVGGLGDAGAFSFQLDKNITAGEGGAVTTSDADVHDRVARYQDQGGQFTTARGATRGTADAPPFVGTNLRMTELTAAVLGAQLPRLLPMCRRLRDVARRVRAGTADLPVRWRRLPDEEGSGGDLTLLLGSRLEARGVVAGLNAAGIPAHTLYQGQPVTANRAVREGRTPWGVEWERPPRLRTSEALLGRSVTIALGAAMTDDDVDAVVDAVRKACQGISAAG</sequence>
<dbReference type="PIRSF" id="PIRSF000390">
    <property type="entry name" value="PLP_StrS"/>
    <property type="match status" value="1"/>
</dbReference>
<keyword evidence="9" id="KW-1185">Reference proteome</keyword>
<dbReference type="PANTHER" id="PTHR30244:SF34">
    <property type="entry name" value="DTDP-4-AMINO-4,6-DIDEOXYGALACTOSE TRANSAMINASE"/>
    <property type="match status" value="1"/>
</dbReference>
<evidence type="ECO:0000256" key="4">
    <source>
        <dbReference type="ARBA" id="ARBA00022898"/>
    </source>
</evidence>
<dbReference type="GO" id="GO:0000271">
    <property type="term" value="P:polysaccharide biosynthetic process"/>
    <property type="evidence" value="ECO:0007669"/>
    <property type="project" value="TreeGrafter"/>
</dbReference>
<dbReference type="InterPro" id="IPR015424">
    <property type="entry name" value="PyrdxlP-dep_Trfase"/>
</dbReference>
<dbReference type="OrthoDB" id="9804264at2"/>
<dbReference type="PANTHER" id="PTHR30244">
    <property type="entry name" value="TRANSAMINASE"/>
    <property type="match status" value="1"/>
</dbReference>
<dbReference type="Gene3D" id="3.40.640.10">
    <property type="entry name" value="Type I PLP-dependent aspartate aminotransferase-like (Major domain)"/>
    <property type="match status" value="1"/>
</dbReference>
<evidence type="ECO:0000256" key="7">
    <source>
        <dbReference type="PIRSR" id="PIRSR000390-2"/>
    </source>
</evidence>
<evidence type="ECO:0000256" key="5">
    <source>
        <dbReference type="ARBA" id="ARBA00038398"/>
    </source>
</evidence>
<comment type="cofactor">
    <cofactor evidence="1">
        <name>pyridoxal 5'-phosphate</name>
        <dbReference type="ChEBI" id="CHEBI:597326"/>
    </cofactor>
</comment>
<evidence type="ECO:0000256" key="3">
    <source>
        <dbReference type="ARBA" id="ARBA00022679"/>
    </source>
</evidence>
<dbReference type="Gene3D" id="3.90.1150.10">
    <property type="entry name" value="Aspartate Aminotransferase, domain 1"/>
    <property type="match status" value="1"/>
</dbReference>
<gene>
    <name evidence="8" type="ORF">AQJ64_43690</name>
</gene>
<dbReference type="Pfam" id="PF01041">
    <property type="entry name" value="DegT_DnrJ_EryC1"/>
    <property type="match status" value="1"/>
</dbReference>
<dbReference type="STRING" id="1943.AQJ64_43690"/>
<dbReference type="RefSeq" id="WP_055636278.1">
    <property type="nucleotide sequence ID" value="NZ_JBIRTR010000047.1"/>
</dbReference>
<evidence type="ECO:0000313" key="8">
    <source>
        <dbReference type="EMBL" id="KUN75141.1"/>
    </source>
</evidence>
<reference evidence="8 9" key="1">
    <citation type="submission" date="2015-10" db="EMBL/GenBank/DDBJ databases">
        <title>Draft genome sequence of Streptomyces griseoruber DSM 40281, type strain for the species Streptomyces griseoruber.</title>
        <authorList>
            <person name="Ruckert C."/>
            <person name="Winkler A."/>
            <person name="Kalinowski J."/>
            <person name="Kampfer P."/>
            <person name="Glaeser S."/>
        </authorList>
    </citation>
    <scope>NUCLEOTIDE SEQUENCE [LARGE SCALE GENOMIC DNA]</scope>
    <source>
        <strain evidence="8 9">DSM 40281</strain>
    </source>
</reference>
<dbReference type="AlphaFoldDB" id="A0A101SJN1"/>